<sequence>MGVTKETISPGNGVDFPRKGDQVALHYTGWLYDPSKPENKGNKFDSSLDRGEPLATAIGVGRLIRGWDEGVLQLSLGEKARLIATGDYAYGPSGFPGLIPPNATLLFEVALVSVNGKTA</sequence>
<dbReference type="GO" id="GO:0005737">
    <property type="term" value="C:cytoplasm"/>
    <property type="evidence" value="ECO:0007669"/>
    <property type="project" value="TreeGrafter"/>
</dbReference>
<keyword evidence="3 6" id="KW-0697">Rotamase</keyword>
<proteinExistence type="inferred from homology"/>
<dbReference type="InterPro" id="IPR050689">
    <property type="entry name" value="FKBP-type_PPIase"/>
</dbReference>
<evidence type="ECO:0000256" key="2">
    <source>
        <dbReference type="ARBA" id="ARBA00002388"/>
    </source>
</evidence>
<dbReference type="OrthoDB" id="1902587at2759"/>
<evidence type="ECO:0000313" key="9">
    <source>
        <dbReference type="Proteomes" id="UP000325780"/>
    </source>
</evidence>
<reference evidence="8 9" key="1">
    <citation type="submission" date="2019-04" db="EMBL/GenBank/DDBJ databases">
        <title>Friends and foes A comparative genomics study of 23 Aspergillus species from section Flavi.</title>
        <authorList>
            <consortium name="DOE Joint Genome Institute"/>
            <person name="Kjaerbolling I."/>
            <person name="Vesth T."/>
            <person name="Frisvad J.C."/>
            <person name="Nybo J.L."/>
            <person name="Theobald S."/>
            <person name="Kildgaard S."/>
            <person name="Isbrandt T."/>
            <person name="Kuo A."/>
            <person name="Sato A."/>
            <person name="Lyhne E.K."/>
            <person name="Kogle M.E."/>
            <person name="Wiebenga A."/>
            <person name="Kun R.S."/>
            <person name="Lubbers R.J."/>
            <person name="Makela M.R."/>
            <person name="Barry K."/>
            <person name="Chovatia M."/>
            <person name="Clum A."/>
            <person name="Daum C."/>
            <person name="Haridas S."/>
            <person name="He G."/>
            <person name="LaButti K."/>
            <person name="Lipzen A."/>
            <person name="Mondo S."/>
            <person name="Riley R."/>
            <person name="Salamov A."/>
            <person name="Simmons B.A."/>
            <person name="Magnuson J.K."/>
            <person name="Henrissat B."/>
            <person name="Mortensen U.H."/>
            <person name="Larsen T.O."/>
            <person name="Devries R.P."/>
            <person name="Grigoriev I.V."/>
            <person name="Machida M."/>
            <person name="Baker S.E."/>
            <person name="Andersen M.R."/>
        </authorList>
    </citation>
    <scope>NUCLEOTIDE SEQUENCE [LARGE SCALE GENOMIC DNA]</scope>
    <source>
        <strain evidence="8 9">IBT 18842</strain>
    </source>
</reference>
<gene>
    <name evidence="8" type="ORF">BDV25DRAFT_86757</name>
</gene>
<dbReference type="GO" id="GO:0003755">
    <property type="term" value="F:peptidyl-prolyl cis-trans isomerase activity"/>
    <property type="evidence" value="ECO:0007669"/>
    <property type="project" value="UniProtKB-KW"/>
</dbReference>
<organism evidence="8 9">
    <name type="scientific">Aspergillus avenaceus</name>
    <dbReference type="NCBI Taxonomy" id="36643"/>
    <lineage>
        <taxon>Eukaryota</taxon>
        <taxon>Fungi</taxon>
        <taxon>Dikarya</taxon>
        <taxon>Ascomycota</taxon>
        <taxon>Pezizomycotina</taxon>
        <taxon>Eurotiomycetes</taxon>
        <taxon>Eurotiomycetidae</taxon>
        <taxon>Eurotiales</taxon>
        <taxon>Aspergillaceae</taxon>
        <taxon>Aspergillus</taxon>
        <taxon>Aspergillus subgen. Circumdati</taxon>
    </lineage>
</organism>
<evidence type="ECO:0000259" key="7">
    <source>
        <dbReference type="PROSITE" id="PS50059"/>
    </source>
</evidence>
<dbReference type="PANTHER" id="PTHR10516">
    <property type="entry name" value="PEPTIDYL-PROLYL CIS-TRANS ISOMERASE"/>
    <property type="match status" value="1"/>
</dbReference>
<keyword evidence="9" id="KW-1185">Reference proteome</keyword>
<dbReference type="FunFam" id="3.10.50.40:FF:000025">
    <property type="entry name" value="Peptidylprolyl isomerase"/>
    <property type="match status" value="1"/>
</dbReference>
<evidence type="ECO:0000256" key="4">
    <source>
        <dbReference type="ARBA" id="ARBA00023235"/>
    </source>
</evidence>
<dbReference type="PROSITE" id="PS50059">
    <property type="entry name" value="FKBP_PPIASE"/>
    <property type="match status" value="1"/>
</dbReference>
<dbReference type="InterPro" id="IPR046357">
    <property type="entry name" value="PPIase_dom_sf"/>
</dbReference>
<protein>
    <recommendedName>
        <fullName evidence="6">peptidylprolyl isomerase</fullName>
        <ecNumber evidence="6">5.2.1.8</ecNumber>
    </recommendedName>
</protein>
<comment type="function">
    <text evidence="2">PPIases accelerate the folding of proteins. It catalyzes the cis-trans isomerization of proline imidic peptide bonds in oligopeptides.</text>
</comment>
<dbReference type="Proteomes" id="UP000325780">
    <property type="component" value="Unassembled WGS sequence"/>
</dbReference>
<dbReference type="PANTHER" id="PTHR10516:SF443">
    <property type="entry name" value="FK506-BINDING PROTEIN 59-RELATED"/>
    <property type="match status" value="1"/>
</dbReference>
<feature type="domain" description="PPIase FKBP-type" evidence="7">
    <location>
        <begin position="20"/>
        <end position="115"/>
    </location>
</feature>
<name>A0A5N6TZW1_ASPAV</name>
<comment type="similarity">
    <text evidence="5">Belongs to the FKBP-type PPIase family. FKBP1 subfamily.</text>
</comment>
<dbReference type="EMBL" id="ML742064">
    <property type="protein sequence ID" value="KAE8151824.1"/>
    <property type="molecule type" value="Genomic_DNA"/>
</dbReference>
<dbReference type="InterPro" id="IPR001179">
    <property type="entry name" value="PPIase_FKBP_dom"/>
</dbReference>
<accession>A0A5N6TZW1</accession>
<keyword evidence="4 6" id="KW-0413">Isomerase</keyword>
<evidence type="ECO:0000313" key="8">
    <source>
        <dbReference type="EMBL" id="KAE8151824.1"/>
    </source>
</evidence>
<dbReference type="AlphaFoldDB" id="A0A5N6TZW1"/>
<dbReference type="Pfam" id="PF00254">
    <property type="entry name" value="FKBP_C"/>
    <property type="match status" value="1"/>
</dbReference>
<comment type="catalytic activity">
    <reaction evidence="1 6">
        <text>[protein]-peptidylproline (omega=180) = [protein]-peptidylproline (omega=0)</text>
        <dbReference type="Rhea" id="RHEA:16237"/>
        <dbReference type="Rhea" id="RHEA-COMP:10747"/>
        <dbReference type="Rhea" id="RHEA-COMP:10748"/>
        <dbReference type="ChEBI" id="CHEBI:83833"/>
        <dbReference type="ChEBI" id="CHEBI:83834"/>
        <dbReference type="EC" id="5.2.1.8"/>
    </reaction>
</comment>
<dbReference type="EC" id="5.2.1.8" evidence="6"/>
<dbReference type="SUPFAM" id="SSF54534">
    <property type="entry name" value="FKBP-like"/>
    <property type="match status" value="1"/>
</dbReference>
<evidence type="ECO:0000256" key="1">
    <source>
        <dbReference type="ARBA" id="ARBA00000971"/>
    </source>
</evidence>
<dbReference type="Gene3D" id="3.10.50.40">
    <property type="match status" value="1"/>
</dbReference>
<evidence type="ECO:0000256" key="3">
    <source>
        <dbReference type="ARBA" id="ARBA00023110"/>
    </source>
</evidence>
<evidence type="ECO:0000256" key="5">
    <source>
        <dbReference type="ARBA" id="ARBA00038106"/>
    </source>
</evidence>
<evidence type="ECO:0000256" key="6">
    <source>
        <dbReference type="PROSITE-ProRule" id="PRU00277"/>
    </source>
</evidence>